<reference evidence="11" key="1">
    <citation type="submission" date="2018-11" db="EMBL/GenBank/DDBJ databases">
        <title>Complete genome sequence of Paenibacillus sp. ML311-T8.</title>
        <authorList>
            <person name="Nam Y.-D."/>
            <person name="Kang J."/>
            <person name="Chung W.-H."/>
            <person name="Park Y.S."/>
        </authorList>
    </citation>
    <scope>NUCLEOTIDE SEQUENCE [LARGE SCALE GENOMIC DNA]</scope>
    <source>
        <strain evidence="11">ML311-T8</strain>
    </source>
</reference>
<dbReference type="InterPro" id="IPR003136">
    <property type="entry name" value="Cytidylate_kin"/>
</dbReference>
<dbReference type="Proteomes" id="UP000426246">
    <property type="component" value="Chromosome"/>
</dbReference>
<proteinExistence type="inferred from homology"/>
<organism evidence="10 11">
    <name type="scientific">Paenibacillus psychroresistens</name>
    <dbReference type="NCBI Taxonomy" id="1778678"/>
    <lineage>
        <taxon>Bacteria</taxon>
        <taxon>Bacillati</taxon>
        <taxon>Bacillota</taxon>
        <taxon>Bacilli</taxon>
        <taxon>Bacillales</taxon>
        <taxon>Paenibacillaceae</taxon>
        <taxon>Paenibacillus</taxon>
    </lineage>
</organism>
<comment type="catalytic activity">
    <reaction evidence="6 8">
        <text>dCMP + ATP = dCDP + ADP</text>
        <dbReference type="Rhea" id="RHEA:25094"/>
        <dbReference type="ChEBI" id="CHEBI:30616"/>
        <dbReference type="ChEBI" id="CHEBI:57566"/>
        <dbReference type="ChEBI" id="CHEBI:58593"/>
        <dbReference type="ChEBI" id="CHEBI:456216"/>
        <dbReference type="EC" id="2.7.4.25"/>
    </reaction>
</comment>
<dbReference type="InterPro" id="IPR011994">
    <property type="entry name" value="Cytidylate_kinase_dom"/>
</dbReference>
<dbReference type="GO" id="GO:0036431">
    <property type="term" value="F:dCMP kinase activity"/>
    <property type="evidence" value="ECO:0007669"/>
    <property type="project" value="InterPro"/>
</dbReference>
<sequence>MGRINVALDGPAGAGKSTVARLVAEELGFVYIDTGAMYRAVTWKIIQEGLNSDQVDQVIAVAKQMQIELKPGQQGQKVFVDGIEVTDAIRSEEINQNVSWIASIPQIRELLVHLQQQMAVSKGIVMDGRDIGTHVLPDAEIKVFLTATAKERAKRRFQETKDPDITIDQLEFNINQRDRMDEQREASPLIRAEDAILLDSTEMSLSEVVTQVLDLCRTHVAGGS</sequence>
<comment type="similarity">
    <text evidence="1 8">Belongs to the cytidylate kinase family. Type 1 subfamily.</text>
</comment>
<evidence type="ECO:0000259" key="9">
    <source>
        <dbReference type="Pfam" id="PF02224"/>
    </source>
</evidence>
<keyword evidence="2 8" id="KW-0808">Transferase</keyword>
<dbReference type="GO" id="GO:0006220">
    <property type="term" value="P:pyrimidine nucleotide metabolic process"/>
    <property type="evidence" value="ECO:0007669"/>
    <property type="project" value="UniProtKB-UniRule"/>
</dbReference>
<keyword evidence="5 8" id="KW-0067">ATP-binding</keyword>
<evidence type="ECO:0000256" key="7">
    <source>
        <dbReference type="ARBA" id="ARBA00048478"/>
    </source>
</evidence>
<evidence type="ECO:0000256" key="3">
    <source>
        <dbReference type="ARBA" id="ARBA00022741"/>
    </source>
</evidence>
<evidence type="ECO:0000256" key="4">
    <source>
        <dbReference type="ARBA" id="ARBA00022777"/>
    </source>
</evidence>
<evidence type="ECO:0000256" key="5">
    <source>
        <dbReference type="ARBA" id="ARBA00022840"/>
    </source>
</evidence>
<dbReference type="AlphaFoldDB" id="A0A6B8RMY6"/>
<feature type="domain" description="Cytidylate kinase" evidence="9">
    <location>
        <begin position="6"/>
        <end position="216"/>
    </location>
</feature>
<dbReference type="GO" id="GO:0015949">
    <property type="term" value="P:nucleobase-containing small molecule interconversion"/>
    <property type="evidence" value="ECO:0007669"/>
    <property type="project" value="TreeGrafter"/>
</dbReference>
<comment type="subcellular location">
    <subcellularLocation>
        <location evidence="8">Cytoplasm</location>
    </subcellularLocation>
</comment>
<protein>
    <recommendedName>
        <fullName evidence="8">Cytidylate kinase</fullName>
        <shortName evidence="8">CK</shortName>
        <ecNumber evidence="8">2.7.4.25</ecNumber>
    </recommendedName>
    <alternativeName>
        <fullName evidence="8">Cytidine monophosphate kinase</fullName>
        <shortName evidence="8">CMP kinase</shortName>
    </alternativeName>
</protein>
<dbReference type="OrthoDB" id="9807434at2"/>
<dbReference type="KEGG" id="ppsc:EHS13_19450"/>
<keyword evidence="8" id="KW-0963">Cytoplasm</keyword>
<comment type="catalytic activity">
    <reaction evidence="7 8">
        <text>CMP + ATP = CDP + ADP</text>
        <dbReference type="Rhea" id="RHEA:11600"/>
        <dbReference type="ChEBI" id="CHEBI:30616"/>
        <dbReference type="ChEBI" id="CHEBI:58069"/>
        <dbReference type="ChEBI" id="CHEBI:60377"/>
        <dbReference type="ChEBI" id="CHEBI:456216"/>
        <dbReference type="EC" id="2.7.4.25"/>
    </reaction>
</comment>
<dbReference type="GO" id="GO:0005829">
    <property type="term" value="C:cytosol"/>
    <property type="evidence" value="ECO:0007669"/>
    <property type="project" value="TreeGrafter"/>
</dbReference>
<dbReference type="EC" id="2.7.4.25" evidence="8"/>
<keyword evidence="3 8" id="KW-0547">Nucleotide-binding</keyword>
<evidence type="ECO:0000256" key="1">
    <source>
        <dbReference type="ARBA" id="ARBA00009427"/>
    </source>
</evidence>
<gene>
    <name evidence="8" type="primary">cmk</name>
    <name evidence="10" type="ORF">EHS13_19450</name>
</gene>
<dbReference type="RefSeq" id="WP_155702005.1">
    <property type="nucleotide sequence ID" value="NZ_CP034235.1"/>
</dbReference>
<dbReference type="PANTHER" id="PTHR21299">
    <property type="entry name" value="CYTIDYLATE KINASE/PANTOATE-BETA-ALANINE LIGASE"/>
    <property type="match status" value="1"/>
</dbReference>
<dbReference type="EMBL" id="CP034235">
    <property type="protein sequence ID" value="QGQ96905.1"/>
    <property type="molecule type" value="Genomic_DNA"/>
</dbReference>
<evidence type="ECO:0000256" key="2">
    <source>
        <dbReference type="ARBA" id="ARBA00022679"/>
    </source>
</evidence>
<dbReference type="Gene3D" id="3.40.50.300">
    <property type="entry name" value="P-loop containing nucleotide triphosphate hydrolases"/>
    <property type="match status" value="1"/>
</dbReference>
<keyword evidence="4 8" id="KW-0418">Kinase</keyword>
<dbReference type="GO" id="GO:0036430">
    <property type="term" value="F:CMP kinase activity"/>
    <property type="evidence" value="ECO:0007669"/>
    <property type="project" value="RHEA"/>
</dbReference>
<dbReference type="HAMAP" id="MF_00238">
    <property type="entry name" value="Cytidyl_kinase_type1"/>
    <property type="match status" value="1"/>
</dbReference>
<evidence type="ECO:0000256" key="6">
    <source>
        <dbReference type="ARBA" id="ARBA00047615"/>
    </source>
</evidence>
<evidence type="ECO:0000313" key="10">
    <source>
        <dbReference type="EMBL" id="QGQ96905.1"/>
    </source>
</evidence>
<dbReference type="GO" id="GO:0005524">
    <property type="term" value="F:ATP binding"/>
    <property type="evidence" value="ECO:0007669"/>
    <property type="project" value="UniProtKB-UniRule"/>
</dbReference>
<name>A0A6B8RMY6_9BACL</name>
<evidence type="ECO:0000256" key="8">
    <source>
        <dbReference type="HAMAP-Rule" id="MF_00238"/>
    </source>
</evidence>
<dbReference type="NCBIfam" id="TIGR00017">
    <property type="entry name" value="cmk"/>
    <property type="match status" value="1"/>
</dbReference>
<dbReference type="SUPFAM" id="SSF52540">
    <property type="entry name" value="P-loop containing nucleoside triphosphate hydrolases"/>
    <property type="match status" value="1"/>
</dbReference>
<dbReference type="PANTHER" id="PTHR21299:SF2">
    <property type="entry name" value="CYTIDYLATE KINASE"/>
    <property type="match status" value="1"/>
</dbReference>
<accession>A0A6B8RMY6</accession>
<evidence type="ECO:0000313" key="11">
    <source>
        <dbReference type="Proteomes" id="UP000426246"/>
    </source>
</evidence>
<dbReference type="InterPro" id="IPR027417">
    <property type="entry name" value="P-loop_NTPase"/>
</dbReference>
<keyword evidence="11" id="KW-1185">Reference proteome</keyword>
<dbReference type="Pfam" id="PF02224">
    <property type="entry name" value="Cytidylate_kin"/>
    <property type="match status" value="1"/>
</dbReference>
<dbReference type="CDD" id="cd02020">
    <property type="entry name" value="CMPK"/>
    <property type="match status" value="1"/>
</dbReference>
<feature type="binding site" evidence="8">
    <location>
        <begin position="10"/>
        <end position="18"/>
    </location>
    <ligand>
        <name>ATP</name>
        <dbReference type="ChEBI" id="CHEBI:30616"/>
    </ligand>
</feature>